<accession>A0AA39TYA2</accession>
<proteinExistence type="predicted"/>
<gene>
    <name evidence="1" type="ORF">IW261DRAFT_1426758</name>
</gene>
<comment type="caution">
    <text evidence="1">The sequence shown here is derived from an EMBL/GenBank/DDBJ whole genome shotgun (WGS) entry which is preliminary data.</text>
</comment>
<dbReference type="EMBL" id="JAUEPR010000081">
    <property type="protein sequence ID" value="KAK0466619.1"/>
    <property type="molecule type" value="Genomic_DNA"/>
</dbReference>
<dbReference type="AlphaFoldDB" id="A0AA39TYA2"/>
<sequence length="283" mass="32615">MVSPQAHQPIRSSTVTHLTLTWIPTGPSDSSMDLALEHSYSTLTNLRYLTVKYWPNMNRFLGTLCIRPGNVIFPKMSELGVFSSFDHSRLDMHILVELIQSRRDQGDLREFNITWQWGVINYDADTRRQWQQLCAPGGGIQISASIKGGVREKTYSSLSKSFMSCPTQSQFSYSAIFGCPHRSIHGLRTREGYFGRYWEHISLYLKYRSHSAECRVKNKTAKDAHSRRETHYRAGEYAVEYHSFNFTVEARRIMGRLTCLMDEGAYGKLRSARRAKHRSNTRG</sequence>
<keyword evidence="2" id="KW-1185">Reference proteome</keyword>
<evidence type="ECO:0000313" key="2">
    <source>
        <dbReference type="Proteomes" id="UP001175227"/>
    </source>
</evidence>
<protein>
    <submittedName>
        <fullName evidence="1">Uncharacterized protein</fullName>
    </submittedName>
</protein>
<name>A0AA39TYA2_9AGAR</name>
<dbReference type="Proteomes" id="UP001175227">
    <property type="component" value="Unassembled WGS sequence"/>
</dbReference>
<evidence type="ECO:0000313" key="1">
    <source>
        <dbReference type="EMBL" id="KAK0466619.1"/>
    </source>
</evidence>
<organism evidence="1 2">
    <name type="scientific">Armillaria novae-zelandiae</name>
    <dbReference type="NCBI Taxonomy" id="153914"/>
    <lineage>
        <taxon>Eukaryota</taxon>
        <taxon>Fungi</taxon>
        <taxon>Dikarya</taxon>
        <taxon>Basidiomycota</taxon>
        <taxon>Agaricomycotina</taxon>
        <taxon>Agaricomycetes</taxon>
        <taxon>Agaricomycetidae</taxon>
        <taxon>Agaricales</taxon>
        <taxon>Marasmiineae</taxon>
        <taxon>Physalacriaceae</taxon>
        <taxon>Armillaria</taxon>
    </lineage>
</organism>
<reference evidence="1" key="1">
    <citation type="submission" date="2023-06" db="EMBL/GenBank/DDBJ databases">
        <authorList>
            <consortium name="Lawrence Berkeley National Laboratory"/>
            <person name="Ahrendt S."/>
            <person name="Sahu N."/>
            <person name="Indic B."/>
            <person name="Wong-Bajracharya J."/>
            <person name="Merenyi Z."/>
            <person name="Ke H.-M."/>
            <person name="Monk M."/>
            <person name="Kocsube S."/>
            <person name="Drula E."/>
            <person name="Lipzen A."/>
            <person name="Balint B."/>
            <person name="Henrissat B."/>
            <person name="Andreopoulos B."/>
            <person name="Martin F.M."/>
            <person name="Harder C.B."/>
            <person name="Rigling D."/>
            <person name="Ford K.L."/>
            <person name="Foster G.D."/>
            <person name="Pangilinan J."/>
            <person name="Papanicolaou A."/>
            <person name="Barry K."/>
            <person name="LaButti K."/>
            <person name="Viragh M."/>
            <person name="Koriabine M."/>
            <person name="Yan M."/>
            <person name="Riley R."/>
            <person name="Champramary S."/>
            <person name="Plett K.L."/>
            <person name="Tsai I.J."/>
            <person name="Slot J."/>
            <person name="Sipos G."/>
            <person name="Plett J."/>
            <person name="Nagy L.G."/>
            <person name="Grigoriev I.V."/>
        </authorList>
    </citation>
    <scope>NUCLEOTIDE SEQUENCE</scope>
    <source>
        <strain evidence="1">ICMP 16352</strain>
    </source>
</reference>